<dbReference type="GO" id="GO:0030132">
    <property type="term" value="C:clathrin coat of coated pit"/>
    <property type="evidence" value="ECO:0007669"/>
    <property type="project" value="InterPro"/>
</dbReference>
<keyword evidence="7" id="KW-1185">Reference proteome</keyword>
<dbReference type="InterPro" id="IPR000996">
    <property type="entry name" value="Clathrin_L-chain"/>
</dbReference>
<dbReference type="AlphaFoldDB" id="A0A5S6R1G5"/>
<evidence type="ECO:0000313" key="8">
    <source>
        <dbReference type="WBParaSite" id="TMUE_3000013496.1"/>
    </source>
</evidence>
<dbReference type="GO" id="GO:0072583">
    <property type="term" value="P:clathrin-dependent endocytosis"/>
    <property type="evidence" value="ECO:0007669"/>
    <property type="project" value="TreeGrafter"/>
</dbReference>
<dbReference type="GO" id="GO:0030130">
    <property type="term" value="C:clathrin coat of trans-Golgi network vesicle"/>
    <property type="evidence" value="ECO:0007669"/>
    <property type="project" value="InterPro"/>
</dbReference>
<dbReference type="GO" id="GO:0030672">
    <property type="term" value="C:synaptic vesicle membrane"/>
    <property type="evidence" value="ECO:0007669"/>
    <property type="project" value="TreeGrafter"/>
</dbReference>
<evidence type="ECO:0000256" key="1">
    <source>
        <dbReference type="ARBA" id="ARBA00004180"/>
    </source>
</evidence>
<dbReference type="PANTHER" id="PTHR10639">
    <property type="entry name" value="CLATHRIN LIGHT CHAIN"/>
    <property type="match status" value="1"/>
</dbReference>
<evidence type="ECO:0000313" key="7">
    <source>
        <dbReference type="Proteomes" id="UP000046395"/>
    </source>
</evidence>
<name>A0A5S6R1G5_TRIMR</name>
<evidence type="ECO:0000256" key="3">
    <source>
        <dbReference type="ARBA" id="ARBA00023136"/>
    </source>
</evidence>
<accession>A0A5S6R1G5</accession>
<dbReference type="GO" id="GO:0006886">
    <property type="term" value="P:intracellular protein transport"/>
    <property type="evidence" value="ECO:0007669"/>
    <property type="project" value="InterPro"/>
</dbReference>
<keyword evidence="5 6" id="KW-0968">Cytoplasmic vesicle</keyword>
<dbReference type="Proteomes" id="UP000046395">
    <property type="component" value="Unassembled WGS sequence"/>
</dbReference>
<evidence type="ECO:0000256" key="5">
    <source>
        <dbReference type="ARBA" id="ARBA00023329"/>
    </source>
</evidence>
<dbReference type="PANTHER" id="PTHR10639:SF7">
    <property type="entry name" value="CLATHRIN LIGHT CHAIN"/>
    <property type="match status" value="1"/>
</dbReference>
<dbReference type="Pfam" id="PF01086">
    <property type="entry name" value="Clathrin_lg_ch"/>
    <property type="match status" value="1"/>
</dbReference>
<evidence type="ECO:0000256" key="6">
    <source>
        <dbReference type="RuleBase" id="RU363137"/>
    </source>
</evidence>
<comment type="function">
    <text evidence="6">Clathrin is the major protein of the polyhedral coat of coated pits and vesicles.</text>
</comment>
<proteinExistence type="inferred from homology"/>
<keyword evidence="3 6" id="KW-0472">Membrane</keyword>
<dbReference type="GO" id="GO:0032050">
    <property type="term" value="F:clathrin heavy chain binding"/>
    <property type="evidence" value="ECO:0007669"/>
    <property type="project" value="TreeGrafter"/>
</dbReference>
<dbReference type="WBParaSite" id="TMUE_3000013496.1">
    <property type="protein sequence ID" value="TMUE_3000013496.1"/>
    <property type="gene ID" value="WBGene00292183"/>
</dbReference>
<sequence>MLQRRKKKLHHLPYDEIDVKIFKRRMSEEDAVADFLAREKATLAGIDDFSFEDLGSMEENVNSADNPNLLENGELNVAPTAISALMESSEHTVQKTVDEPETIKAWRQEQESRLRNKDLKEEAEKQRMHDQAKLELEEWYRSRAEQVEKNKKNNRIAEQEFIEQRDNKEHGKEWEKIVGLCDFNPKTGRNTKDVSRMRTLFLQMKSHPNAQTSQADGQ</sequence>
<comment type="subcellular location">
    <subcellularLocation>
        <location evidence="1 6">Cytoplasmic vesicle membrane</location>
        <topology evidence="1 6">Peripheral membrane protein</topology>
        <orientation evidence="1 6">Cytoplasmic side</orientation>
    </subcellularLocation>
    <subcellularLocation>
        <location evidence="6">Membrane</location>
        <location evidence="6">Coated pit</location>
        <topology evidence="6">Peripheral membrane protein</topology>
        <orientation evidence="6">Cytoplasmic side</orientation>
    </subcellularLocation>
    <text evidence="6">Cytoplasmic face of coated pits and vesicles.</text>
</comment>
<comment type="similarity">
    <text evidence="2 6">Belongs to the clathrin light chain family.</text>
</comment>
<dbReference type="GO" id="GO:0099631">
    <property type="term" value="C:postsynaptic endocytic zone cytoplasmic component"/>
    <property type="evidence" value="ECO:0007669"/>
    <property type="project" value="TreeGrafter"/>
</dbReference>
<organism evidence="7 8">
    <name type="scientific">Trichuris muris</name>
    <name type="common">Mouse whipworm</name>
    <dbReference type="NCBI Taxonomy" id="70415"/>
    <lineage>
        <taxon>Eukaryota</taxon>
        <taxon>Metazoa</taxon>
        <taxon>Ecdysozoa</taxon>
        <taxon>Nematoda</taxon>
        <taxon>Enoplea</taxon>
        <taxon>Dorylaimia</taxon>
        <taxon>Trichinellida</taxon>
        <taxon>Trichuridae</taxon>
        <taxon>Trichuris</taxon>
    </lineage>
</organism>
<protein>
    <recommendedName>
        <fullName evidence="6">Clathrin light chain</fullName>
    </recommendedName>
</protein>
<dbReference type="GO" id="GO:0005198">
    <property type="term" value="F:structural molecule activity"/>
    <property type="evidence" value="ECO:0007669"/>
    <property type="project" value="InterPro"/>
</dbReference>
<evidence type="ECO:0000256" key="2">
    <source>
        <dbReference type="ARBA" id="ARBA00005263"/>
    </source>
</evidence>
<keyword evidence="4 6" id="KW-0168">Coated pit</keyword>
<reference evidence="8" key="1">
    <citation type="submission" date="2019-12" db="UniProtKB">
        <authorList>
            <consortium name="WormBaseParasite"/>
        </authorList>
    </citation>
    <scope>IDENTIFICATION</scope>
</reference>
<evidence type="ECO:0000256" key="4">
    <source>
        <dbReference type="ARBA" id="ARBA00023176"/>
    </source>
</evidence>
<dbReference type="STRING" id="70415.A0A5S6R1G5"/>